<dbReference type="Proteomes" id="UP000193928">
    <property type="component" value="Unassembled WGS sequence"/>
</dbReference>
<accession>A0A1X1VVJ5</accession>
<protein>
    <submittedName>
        <fullName evidence="1">Uncharacterized protein</fullName>
    </submittedName>
</protein>
<evidence type="ECO:0000313" key="1">
    <source>
        <dbReference type="EMBL" id="ORV73009.1"/>
    </source>
</evidence>
<comment type="caution">
    <text evidence="1">The sequence shown here is derived from an EMBL/GenBank/DDBJ whole genome shotgun (WGS) entry which is preliminary data.</text>
</comment>
<dbReference type="EMBL" id="LQOY01000207">
    <property type="protein sequence ID" value="ORV73009.1"/>
    <property type="molecule type" value="Genomic_DNA"/>
</dbReference>
<sequence>MPELLDAPQYVLEMELQFPNLTPIVGRSVQSIPEDHVPYLAVGLEVPCAVDPSDPARRFVVDWERVSHRA</sequence>
<dbReference type="AlphaFoldDB" id="A0A1X1VVJ5"/>
<organism evidence="1 2">
    <name type="scientific">Mycobacterium gordonae</name>
    <dbReference type="NCBI Taxonomy" id="1778"/>
    <lineage>
        <taxon>Bacteria</taxon>
        <taxon>Bacillati</taxon>
        <taxon>Actinomycetota</taxon>
        <taxon>Actinomycetes</taxon>
        <taxon>Mycobacteriales</taxon>
        <taxon>Mycobacteriaceae</taxon>
        <taxon>Mycobacterium</taxon>
    </lineage>
</organism>
<keyword evidence="2" id="KW-1185">Reference proteome</keyword>
<evidence type="ECO:0000313" key="2">
    <source>
        <dbReference type="Proteomes" id="UP000193928"/>
    </source>
</evidence>
<name>A0A1X1VVJ5_MYCGO</name>
<reference evidence="1 2" key="1">
    <citation type="submission" date="2016-01" db="EMBL/GenBank/DDBJ databases">
        <title>The new phylogeny of the genus Mycobacterium.</title>
        <authorList>
            <person name="Tarcisio F."/>
            <person name="Conor M."/>
            <person name="Antonella G."/>
            <person name="Elisabetta G."/>
            <person name="Giulia F.S."/>
            <person name="Sara T."/>
            <person name="Anna F."/>
            <person name="Clotilde B."/>
            <person name="Roberto B."/>
            <person name="Veronica D.S."/>
            <person name="Fabio R."/>
            <person name="Monica P."/>
            <person name="Olivier J."/>
            <person name="Enrico T."/>
            <person name="Nicola S."/>
        </authorList>
    </citation>
    <scope>NUCLEOTIDE SEQUENCE [LARGE SCALE GENOMIC DNA]</scope>
    <source>
        <strain evidence="1 2">DSM 44160</strain>
    </source>
</reference>
<proteinExistence type="predicted"/>
<gene>
    <name evidence="1" type="ORF">AWC08_03145</name>
</gene>